<accession>W9GHE1</accession>
<dbReference type="PANTHER" id="PTHR35535:SF1">
    <property type="entry name" value="HEAT SHOCK PROTEIN HSLJ"/>
    <property type="match status" value="1"/>
</dbReference>
<evidence type="ECO:0000256" key="1">
    <source>
        <dbReference type="SAM" id="MobiDB-lite"/>
    </source>
</evidence>
<keyword evidence="4" id="KW-1185">Reference proteome</keyword>
<gene>
    <name evidence="3" type="ORF">N865_18995</name>
</gene>
<dbReference type="InterPro" id="IPR053147">
    <property type="entry name" value="Hsp_HslJ-like"/>
</dbReference>
<dbReference type="PANTHER" id="PTHR35535">
    <property type="entry name" value="HEAT SHOCK PROTEIN HSLJ"/>
    <property type="match status" value="1"/>
</dbReference>
<evidence type="ECO:0000313" key="3">
    <source>
        <dbReference type="EMBL" id="EWT03309.1"/>
    </source>
</evidence>
<comment type="caution">
    <text evidence="3">The sequence shown here is derived from an EMBL/GenBank/DDBJ whole genome shotgun (WGS) entry which is preliminary data.</text>
</comment>
<dbReference type="Pfam" id="PF03724">
    <property type="entry name" value="META"/>
    <property type="match status" value="1"/>
</dbReference>
<sequence>MGNEIEGTTWLVEEIGGTPTTGRKPELAFGDDGRLSGSTGVNRLIGQYEVEGDVIRFGNAGSTRMAGLPEAMEQESRFLAVITGDVTYSLMGDRLVLGPVPGGAVPAAVLMEQAAVPVGEPVGEGAGERVGEPVEGPAPGPAGGLASGEGEAPGPA</sequence>
<dbReference type="STRING" id="1386089.N865_18995"/>
<feature type="region of interest" description="Disordered" evidence="1">
    <location>
        <begin position="120"/>
        <end position="156"/>
    </location>
</feature>
<dbReference type="Gene3D" id="2.40.128.270">
    <property type="match status" value="1"/>
</dbReference>
<dbReference type="Proteomes" id="UP000019489">
    <property type="component" value="Unassembled WGS sequence"/>
</dbReference>
<dbReference type="OrthoDB" id="4826951at2"/>
<protein>
    <recommendedName>
        <fullName evidence="2">DUF306 domain-containing protein</fullName>
    </recommendedName>
</protein>
<organism evidence="3 4">
    <name type="scientific">Intrasporangium oryzae NRRL B-24470</name>
    <dbReference type="NCBI Taxonomy" id="1386089"/>
    <lineage>
        <taxon>Bacteria</taxon>
        <taxon>Bacillati</taxon>
        <taxon>Actinomycetota</taxon>
        <taxon>Actinomycetes</taxon>
        <taxon>Micrococcales</taxon>
        <taxon>Intrasporangiaceae</taxon>
        <taxon>Intrasporangium</taxon>
    </lineage>
</organism>
<feature type="domain" description="DUF306" evidence="2">
    <location>
        <begin position="4"/>
        <end position="98"/>
    </location>
</feature>
<dbReference type="RefSeq" id="WP_051509887.1">
    <property type="nucleotide sequence ID" value="NZ_AWSA01000003.1"/>
</dbReference>
<dbReference type="InterPro" id="IPR005184">
    <property type="entry name" value="DUF306_Meta_HslJ"/>
</dbReference>
<dbReference type="InterPro" id="IPR038670">
    <property type="entry name" value="HslJ-like_sf"/>
</dbReference>
<proteinExistence type="predicted"/>
<evidence type="ECO:0000259" key="2">
    <source>
        <dbReference type="Pfam" id="PF03724"/>
    </source>
</evidence>
<name>W9GHE1_9MICO</name>
<dbReference type="eggNOG" id="COG3187">
    <property type="taxonomic scope" value="Bacteria"/>
</dbReference>
<evidence type="ECO:0000313" key="4">
    <source>
        <dbReference type="Proteomes" id="UP000019489"/>
    </source>
</evidence>
<dbReference type="AlphaFoldDB" id="W9GHE1"/>
<dbReference type="EMBL" id="AWSA01000003">
    <property type="protein sequence ID" value="EWT03309.1"/>
    <property type="molecule type" value="Genomic_DNA"/>
</dbReference>
<reference evidence="3 4" key="1">
    <citation type="submission" date="2013-08" db="EMBL/GenBank/DDBJ databases">
        <title>Intrasporangium oryzae NRRL B-24470.</title>
        <authorList>
            <person name="Liu H."/>
            <person name="Wang G."/>
        </authorList>
    </citation>
    <scope>NUCLEOTIDE SEQUENCE [LARGE SCALE GENOMIC DNA]</scope>
    <source>
        <strain evidence="3 4">NRRL B-24470</strain>
    </source>
</reference>